<sequence length="172" mass="17700">MGNGDERMAEAGTACSGGSGVATCWRQCKERRFPRARHHGSSTAESWWRGSGERRKVGVGYDVDGGGERAVGGDGAATTAVSPLPSIHGVHSTVPPAQGPGKVLRQPEAEEARQGRAGKPKLELQSHDGEGSGGGHHPCLHRIPGATSSSIGEEDGEAGLRADGGGGRERHP</sequence>
<dbReference type="Proteomes" id="UP000008021">
    <property type="component" value="Chromosome 12"/>
</dbReference>
<dbReference type="EnsemblPlants" id="OMERI12G07960.1">
    <property type="protein sequence ID" value="OMERI12G07960.1"/>
    <property type="gene ID" value="OMERI12G07960"/>
</dbReference>
<feature type="region of interest" description="Disordered" evidence="1">
    <location>
        <begin position="59"/>
        <end position="172"/>
    </location>
</feature>
<proteinExistence type="predicted"/>
<dbReference type="AlphaFoldDB" id="A0A0E0FC01"/>
<reference evidence="2" key="1">
    <citation type="submission" date="2015-04" db="UniProtKB">
        <authorList>
            <consortium name="EnsemblPlants"/>
        </authorList>
    </citation>
    <scope>IDENTIFICATION</scope>
</reference>
<organism evidence="2">
    <name type="scientific">Oryza meridionalis</name>
    <dbReference type="NCBI Taxonomy" id="40149"/>
    <lineage>
        <taxon>Eukaryota</taxon>
        <taxon>Viridiplantae</taxon>
        <taxon>Streptophyta</taxon>
        <taxon>Embryophyta</taxon>
        <taxon>Tracheophyta</taxon>
        <taxon>Spermatophyta</taxon>
        <taxon>Magnoliopsida</taxon>
        <taxon>Liliopsida</taxon>
        <taxon>Poales</taxon>
        <taxon>Poaceae</taxon>
        <taxon>BOP clade</taxon>
        <taxon>Oryzoideae</taxon>
        <taxon>Oryzeae</taxon>
        <taxon>Oryzinae</taxon>
        <taxon>Oryza</taxon>
    </lineage>
</organism>
<evidence type="ECO:0000313" key="2">
    <source>
        <dbReference type="EnsemblPlants" id="OMERI12G07960.1"/>
    </source>
</evidence>
<evidence type="ECO:0008006" key="4">
    <source>
        <dbReference type="Google" id="ProtNLM"/>
    </source>
</evidence>
<feature type="region of interest" description="Disordered" evidence="1">
    <location>
        <begin position="1"/>
        <end position="20"/>
    </location>
</feature>
<evidence type="ECO:0000313" key="3">
    <source>
        <dbReference type="Proteomes" id="UP000008021"/>
    </source>
</evidence>
<feature type="compositionally biased region" description="Basic and acidic residues" evidence="1">
    <location>
        <begin position="105"/>
        <end position="130"/>
    </location>
</feature>
<accession>A0A0E0FC01</accession>
<keyword evidence="3" id="KW-1185">Reference proteome</keyword>
<reference evidence="2" key="2">
    <citation type="submission" date="2018-05" db="EMBL/GenBank/DDBJ databases">
        <title>OmerRS3 (Oryza meridionalis Reference Sequence Version 3).</title>
        <authorList>
            <person name="Zhang J."/>
            <person name="Kudrna D."/>
            <person name="Lee S."/>
            <person name="Talag J."/>
            <person name="Welchert J."/>
            <person name="Wing R.A."/>
        </authorList>
    </citation>
    <scope>NUCLEOTIDE SEQUENCE [LARGE SCALE GENOMIC DNA]</scope>
    <source>
        <strain evidence="2">cv. OR44</strain>
    </source>
</reference>
<dbReference type="Gramene" id="OMERI12G07960.1">
    <property type="protein sequence ID" value="OMERI12G07960.1"/>
    <property type="gene ID" value="OMERI12G07960"/>
</dbReference>
<protein>
    <recommendedName>
        <fullName evidence="4">DUF834 domain-containing protein</fullName>
    </recommendedName>
</protein>
<name>A0A0E0FC01_9ORYZ</name>
<evidence type="ECO:0000256" key="1">
    <source>
        <dbReference type="SAM" id="MobiDB-lite"/>
    </source>
</evidence>
<dbReference type="HOGENOM" id="CLU_1557725_0_0_1"/>